<evidence type="ECO:0000256" key="3">
    <source>
        <dbReference type="ARBA" id="ARBA00023015"/>
    </source>
</evidence>
<dbReference type="SUPFAM" id="SSF111126">
    <property type="entry name" value="Ligand-binding domain in the NO signalling and Golgi transport"/>
    <property type="match status" value="1"/>
</dbReference>
<keyword evidence="3" id="KW-0805">Transcription regulation</keyword>
<dbReference type="InterPro" id="IPR058031">
    <property type="entry name" value="AAA_lid_NorR"/>
</dbReference>
<proteinExistence type="predicted"/>
<dbReference type="PRINTS" id="PR01590">
    <property type="entry name" value="HTHFIS"/>
</dbReference>
<dbReference type="InterPro" id="IPR027417">
    <property type="entry name" value="P-loop_NTPase"/>
</dbReference>
<dbReference type="InterPro" id="IPR003593">
    <property type="entry name" value="AAA+_ATPase"/>
</dbReference>
<feature type="compositionally biased region" description="Low complexity" evidence="6">
    <location>
        <begin position="510"/>
        <end position="529"/>
    </location>
</feature>
<dbReference type="AlphaFoldDB" id="A0A918DXW5"/>
<dbReference type="InterPro" id="IPR025944">
    <property type="entry name" value="Sigma_54_int_dom_CS"/>
</dbReference>
<dbReference type="Gene3D" id="3.30.1380.20">
    <property type="entry name" value="Trafficking protein particle complex subunit 3"/>
    <property type="match status" value="1"/>
</dbReference>
<keyword evidence="1" id="KW-0547">Nucleotide-binding</keyword>
<keyword evidence="4" id="KW-0238">DNA-binding</keyword>
<dbReference type="GO" id="GO:0005524">
    <property type="term" value="F:ATP binding"/>
    <property type="evidence" value="ECO:0007669"/>
    <property type="project" value="UniProtKB-KW"/>
</dbReference>
<keyword evidence="10" id="KW-1185">Reference proteome</keyword>
<evidence type="ECO:0000256" key="2">
    <source>
        <dbReference type="ARBA" id="ARBA00022840"/>
    </source>
</evidence>
<dbReference type="Gene3D" id="1.10.8.60">
    <property type="match status" value="1"/>
</dbReference>
<dbReference type="InterPro" id="IPR010523">
    <property type="entry name" value="XylR_N"/>
</dbReference>
<dbReference type="InterPro" id="IPR002078">
    <property type="entry name" value="Sigma_54_int"/>
</dbReference>
<dbReference type="Pfam" id="PF02830">
    <property type="entry name" value="V4R"/>
    <property type="match status" value="1"/>
</dbReference>
<dbReference type="InterPro" id="IPR024096">
    <property type="entry name" value="NO_sig/Golgi_transp_ligand-bd"/>
</dbReference>
<dbReference type="SUPFAM" id="SSF46689">
    <property type="entry name" value="Homeodomain-like"/>
    <property type="match status" value="1"/>
</dbReference>
<evidence type="ECO:0000256" key="4">
    <source>
        <dbReference type="ARBA" id="ARBA00023125"/>
    </source>
</evidence>
<dbReference type="InterPro" id="IPR002197">
    <property type="entry name" value="HTH_Fis"/>
</dbReference>
<dbReference type="Pfam" id="PF06505">
    <property type="entry name" value="XylR_N"/>
    <property type="match status" value="1"/>
</dbReference>
<dbReference type="Pfam" id="PF02954">
    <property type="entry name" value="HTH_8"/>
    <property type="match status" value="1"/>
</dbReference>
<dbReference type="PROSITE" id="PS50045">
    <property type="entry name" value="SIGMA54_INTERACT_4"/>
    <property type="match status" value="1"/>
</dbReference>
<dbReference type="PROSITE" id="PS00688">
    <property type="entry name" value="SIGMA54_INTERACT_3"/>
    <property type="match status" value="1"/>
</dbReference>
<dbReference type="RefSeq" id="WP_188862388.1">
    <property type="nucleotide sequence ID" value="NZ_BMLT01000012.1"/>
</dbReference>
<dbReference type="PANTHER" id="PTHR32071:SF117">
    <property type="entry name" value="PTS-DEPENDENT DIHYDROXYACETONE KINASE OPERON REGULATORY PROTEIN-RELATED"/>
    <property type="match status" value="1"/>
</dbReference>
<evidence type="ECO:0000313" key="10">
    <source>
        <dbReference type="Proteomes" id="UP000599578"/>
    </source>
</evidence>
<dbReference type="InterPro" id="IPR025943">
    <property type="entry name" value="Sigma_54_int_dom_ATP-bd_2"/>
</dbReference>
<dbReference type="Gene3D" id="1.10.10.60">
    <property type="entry name" value="Homeodomain-like"/>
    <property type="match status" value="1"/>
</dbReference>
<dbReference type="InterPro" id="IPR004096">
    <property type="entry name" value="V4R"/>
</dbReference>
<dbReference type="GO" id="GO:0043565">
    <property type="term" value="F:sequence-specific DNA binding"/>
    <property type="evidence" value="ECO:0007669"/>
    <property type="project" value="InterPro"/>
</dbReference>
<keyword evidence="5" id="KW-0804">Transcription</keyword>
<sequence>MKPKRDTGLKAEFLAHLRQRNARLKVHSQRQFTEGGRPSADDLAASFRIGDAGNDIWLAGQQVMLMQADVFGTIRRELVDRLGMDATRRFLKQMGWQAGARDAAQVTALWPDGDDVSLFSAGPRLHKLKGVIDIEVVQFEIDNARGRFYGEFLWYDSMEAMQHLASYGVSSEGVCWMQLGYASGYASTLLGRDVVFHEVECRGCGQEHCRIIGKPAEEWGATDDDMFAETEVALYTEPRGATASHRHMVGGSPAFLAATRLLSRVAPTNATVLLTGESGVGKELFARALHRQSGRAEQPLIALNCATLPENLVEAELFGVEKGAFTGADRQRRGRFERASGGTLFLDEIATLSLSAQGKILRVIQEGELERIGGSKTLRVDVRIVAATNLNLRSEVVAGRFREDLFYRLNVFPIHLPPLRERREDLPLLMSHFLQHYCRQYERRLTGFTTRLVNTLLSYPFPGNIRELQNLIERGVIVAEDGEALDINHLALGGENERLSWRDPVADDAFAPASATPAPAPVAAGAGSPRGQQDVAMPESWEVGEYAPLARLSAFLCGDNDSLETSLSDIESLLIDEAMARSDGNVTAAARMLGMSRAQLSYRLKDRPVGH</sequence>
<dbReference type="InterPro" id="IPR009057">
    <property type="entry name" value="Homeodomain-like_sf"/>
</dbReference>
<dbReference type="SMART" id="SM00382">
    <property type="entry name" value="AAA"/>
    <property type="match status" value="1"/>
</dbReference>
<protein>
    <submittedName>
        <fullName evidence="9">Sigma-54-dependent Fis family transcriptional regulator</fullName>
    </submittedName>
</protein>
<dbReference type="PROSITE" id="PS00675">
    <property type="entry name" value="SIGMA54_INTERACT_1"/>
    <property type="match status" value="1"/>
</dbReference>
<dbReference type="PROSITE" id="PS00676">
    <property type="entry name" value="SIGMA54_INTERACT_2"/>
    <property type="match status" value="1"/>
</dbReference>
<comment type="caution">
    <text evidence="9">The sequence shown here is derived from an EMBL/GenBank/DDBJ whole genome shotgun (WGS) entry which is preliminary data.</text>
</comment>
<evidence type="ECO:0000313" key="9">
    <source>
        <dbReference type="EMBL" id="GGO87211.1"/>
    </source>
</evidence>
<dbReference type="SMART" id="SM00989">
    <property type="entry name" value="V4R"/>
    <property type="match status" value="1"/>
</dbReference>
<dbReference type="SUPFAM" id="SSF52540">
    <property type="entry name" value="P-loop containing nucleoside triphosphate hydrolases"/>
    <property type="match status" value="1"/>
</dbReference>
<dbReference type="CDD" id="cd00009">
    <property type="entry name" value="AAA"/>
    <property type="match status" value="1"/>
</dbReference>
<dbReference type="PROSITE" id="PS50225">
    <property type="entry name" value="SOCS"/>
    <property type="match status" value="1"/>
</dbReference>
<feature type="region of interest" description="Disordered" evidence="6">
    <location>
        <begin position="510"/>
        <end position="534"/>
    </location>
</feature>
<evidence type="ECO:0000256" key="1">
    <source>
        <dbReference type="ARBA" id="ARBA00022741"/>
    </source>
</evidence>
<dbReference type="PANTHER" id="PTHR32071">
    <property type="entry name" value="TRANSCRIPTIONAL REGULATORY PROTEIN"/>
    <property type="match status" value="1"/>
</dbReference>
<organism evidence="9 10">
    <name type="scientific">Marinobacterium nitratireducens</name>
    <dbReference type="NCBI Taxonomy" id="518897"/>
    <lineage>
        <taxon>Bacteria</taxon>
        <taxon>Pseudomonadati</taxon>
        <taxon>Pseudomonadota</taxon>
        <taxon>Gammaproteobacteria</taxon>
        <taxon>Oceanospirillales</taxon>
        <taxon>Oceanospirillaceae</taxon>
        <taxon>Marinobacterium</taxon>
    </lineage>
</organism>
<dbReference type="GO" id="GO:0006355">
    <property type="term" value="P:regulation of DNA-templated transcription"/>
    <property type="evidence" value="ECO:0007669"/>
    <property type="project" value="InterPro"/>
</dbReference>
<dbReference type="FunFam" id="3.40.50.300:FF:000006">
    <property type="entry name" value="DNA-binding transcriptional regulator NtrC"/>
    <property type="match status" value="1"/>
</dbReference>
<dbReference type="Proteomes" id="UP000599578">
    <property type="component" value="Unassembled WGS sequence"/>
</dbReference>
<feature type="domain" description="SOCS box" evidence="8">
    <location>
        <begin position="434"/>
        <end position="467"/>
    </location>
</feature>
<dbReference type="EMBL" id="BMLT01000012">
    <property type="protein sequence ID" value="GGO87211.1"/>
    <property type="molecule type" value="Genomic_DNA"/>
</dbReference>
<evidence type="ECO:0000256" key="5">
    <source>
        <dbReference type="ARBA" id="ARBA00023163"/>
    </source>
</evidence>
<accession>A0A918DXW5</accession>
<gene>
    <name evidence="9" type="ORF">GCM10011348_39870</name>
</gene>
<reference evidence="9 10" key="1">
    <citation type="journal article" date="2014" name="Int. J. Syst. Evol. Microbiol.">
        <title>Complete genome sequence of Corynebacterium casei LMG S-19264T (=DSM 44701T), isolated from a smear-ripened cheese.</title>
        <authorList>
            <consortium name="US DOE Joint Genome Institute (JGI-PGF)"/>
            <person name="Walter F."/>
            <person name="Albersmeier A."/>
            <person name="Kalinowski J."/>
            <person name="Ruckert C."/>
        </authorList>
    </citation>
    <scope>NUCLEOTIDE SEQUENCE [LARGE SCALE GENOMIC DNA]</scope>
    <source>
        <strain evidence="9 10">CGMCC 1.7286</strain>
    </source>
</reference>
<dbReference type="Pfam" id="PF00158">
    <property type="entry name" value="Sigma54_activat"/>
    <property type="match status" value="1"/>
</dbReference>
<dbReference type="InterPro" id="IPR001496">
    <property type="entry name" value="SOCS_box"/>
</dbReference>
<evidence type="ECO:0000259" key="8">
    <source>
        <dbReference type="PROSITE" id="PS50225"/>
    </source>
</evidence>
<dbReference type="Gene3D" id="3.40.50.300">
    <property type="entry name" value="P-loop containing nucleotide triphosphate hydrolases"/>
    <property type="match status" value="1"/>
</dbReference>
<feature type="domain" description="Sigma-54 factor interaction" evidence="7">
    <location>
        <begin position="248"/>
        <end position="477"/>
    </location>
</feature>
<keyword evidence="2" id="KW-0067">ATP-binding</keyword>
<dbReference type="InterPro" id="IPR025662">
    <property type="entry name" value="Sigma_54_int_dom_ATP-bd_1"/>
</dbReference>
<name>A0A918DXW5_9GAMM</name>
<dbReference type="Pfam" id="PF25601">
    <property type="entry name" value="AAA_lid_14"/>
    <property type="match status" value="1"/>
</dbReference>
<evidence type="ECO:0000256" key="6">
    <source>
        <dbReference type="SAM" id="MobiDB-lite"/>
    </source>
</evidence>
<evidence type="ECO:0000259" key="7">
    <source>
        <dbReference type="PROSITE" id="PS50045"/>
    </source>
</evidence>